<dbReference type="Pfam" id="PF06580">
    <property type="entry name" value="His_kinase"/>
    <property type="match status" value="1"/>
</dbReference>
<dbReference type="Proteomes" id="UP000052052">
    <property type="component" value="Unassembled WGS sequence"/>
</dbReference>
<dbReference type="InterPro" id="IPR036890">
    <property type="entry name" value="HATPase_C_sf"/>
</dbReference>
<evidence type="ECO:0000313" key="4">
    <source>
        <dbReference type="Proteomes" id="UP000052052"/>
    </source>
</evidence>
<feature type="domain" description="Signal transduction histidine kinase internal region" evidence="2">
    <location>
        <begin position="153"/>
        <end position="230"/>
    </location>
</feature>
<sequence length="342" mass="38404">MSDSRLPVHPIDALWQAPVLIWTLLAGEGLAVILSLAPGVSSDRWVYFGLASLVIQWVLLLSLGVLYLARRWLFNLQPQFIAYLALLAMLAATWAIFWLSWRLTPGMWSGADTDWRTPLLRFTGIAVTVGLLALAAFQNHWQARQLAVRASQSELESLQARIRPHFLFNTLNTAASLVHQQPGRAETLLLDLSDLFRAALRHSTLVSLREELSLAQRYLQIEVLRLGPRLRLEWDVAAMFRDIRIPSLSLQPLVENAIRHGIEPLPDGGTLSVKLVQNDNAIVIEVSNSIDARHKSIDTTGHQIGLSGVRARLRAMLGDSARLETRIESERYVATLYFQWDA</sequence>
<keyword evidence="1" id="KW-1133">Transmembrane helix</keyword>
<evidence type="ECO:0000259" key="2">
    <source>
        <dbReference type="Pfam" id="PF06580"/>
    </source>
</evidence>
<proteinExistence type="predicted"/>
<dbReference type="InterPro" id="IPR050640">
    <property type="entry name" value="Bact_2-comp_sensor_kinase"/>
</dbReference>
<dbReference type="EMBL" id="LDJL01000011">
    <property type="protein sequence ID" value="KRG69159.1"/>
    <property type="molecule type" value="Genomic_DNA"/>
</dbReference>
<keyword evidence="3" id="KW-0418">Kinase</keyword>
<evidence type="ECO:0000256" key="1">
    <source>
        <dbReference type="SAM" id="Phobius"/>
    </source>
</evidence>
<dbReference type="STRING" id="344882.ABB29_12235"/>
<accession>A0A0R0CSU7</accession>
<dbReference type="InterPro" id="IPR010559">
    <property type="entry name" value="Sig_transdc_His_kin_internal"/>
</dbReference>
<keyword evidence="1" id="KW-0812">Transmembrane</keyword>
<protein>
    <submittedName>
        <fullName evidence="3">Histidine kinase</fullName>
    </submittedName>
</protein>
<gene>
    <name evidence="3" type="ORF">ABB29_12235</name>
</gene>
<keyword evidence="1" id="KW-0472">Membrane</keyword>
<keyword evidence="4" id="KW-1185">Reference proteome</keyword>
<keyword evidence="3" id="KW-0808">Transferase</keyword>
<dbReference type="PANTHER" id="PTHR34220:SF7">
    <property type="entry name" value="SENSOR HISTIDINE KINASE YPDA"/>
    <property type="match status" value="1"/>
</dbReference>
<dbReference type="PATRIC" id="fig|344882.3.peg.819"/>
<evidence type="ECO:0000313" key="3">
    <source>
        <dbReference type="EMBL" id="KRG69159.1"/>
    </source>
</evidence>
<feature type="transmembrane region" description="Helical" evidence="1">
    <location>
        <begin position="45"/>
        <end position="68"/>
    </location>
</feature>
<feature type="transmembrane region" description="Helical" evidence="1">
    <location>
        <begin position="119"/>
        <end position="137"/>
    </location>
</feature>
<feature type="transmembrane region" description="Helical" evidence="1">
    <location>
        <begin position="20"/>
        <end position="39"/>
    </location>
</feature>
<dbReference type="OrthoDB" id="2514702at2"/>
<dbReference type="GO" id="GO:0000155">
    <property type="term" value="F:phosphorelay sensor kinase activity"/>
    <property type="evidence" value="ECO:0007669"/>
    <property type="project" value="InterPro"/>
</dbReference>
<dbReference type="SUPFAM" id="SSF55874">
    <property type="entry name" value="ATPase domain of HSP90 chaperone/DNA topoisomerase II/histidine kinase"/>
    <property type="match status" value="1"/>
</dbReference>
<dbReference type="GO" id="GO:0016020">
    <property type="term" value="C:membrane"/>
    <property type="evidence" value="ECO:0007669"/>
    <property type="project" value="InterPro"/>
</dbReference>
<feature type="transmembrane region" description="Helical" evidence="1">
    <location>
        <begin position="80"/>
        <end position="99"/>
    </location>
</feature>
<reference evidence="3 4" key="1">
    <citation type="submission" date="2015-05" db="EMBL/GenBank/DDBJ databases">
        <title>Genome sequencing and analysis of members of genus Stenotrophomonas.</title>
        <authorList>
            <person name="Patil P.P."/>
            <person name="Midha S."/>
            <person name="Patil P.B."/>
        </authorList>
    </citation>
    <scope>NUCLEOTIDE SEQUENCE [LARGE SCALE GENOMIC DNA]</scope>
    <source>
        <strain evidence="3 4">DSM 21858</strain>
    </source>
</reference>
<organism evidence="3 4">
    <name type="scientific">Pseudoxanthomonas dokdonensis</name>
    <dbReference type="NCBI Taxonomy" id="344882"/>
    <lineage>
        <taxon>Bacteria</taxon>
        <taxon>Pseudomonadati</taxon>
        <taxon>Pseudomonadota</taxon>
        <taxon>Gammaproteobacteria</taxon>
        <taxon>Lysobacterales</taxon>
        <taxon>Lysobacteraceae</taxon>
        <taxon>Pseudoxanthomonas</taxon>
    </lineage>
</organism>
<name>A0A0R0CSU7_9GAMM</name>
<comment type="caution">
    <text evidence="3">The sequence shown here is derived from an EMBL/GenBank/DDBJ whole genome shotgun (WGS) entry which is preliminary data.</text>
</comment>
<dbReference type="RefSeq" id="WP_057659361.1">
    <property type="nucleotide sequence ID" value="NZ_LDJL01000011.1"/>
</dbReference>
<dbReference type="AlphaFoldDB" id="A0A0R0CSU7"/>
<dbReference type="Gene3D" id="3.30.565.10">
    <property type="entry name" value="Histidine kinase-like ATPase, C-terminal domain"/>
    <property type="match status" value="1"/>
</dbReference>
<dbReference type="PANTHER" id="PTHR34220">
    <property type="entry name" value="SENSOR HISTIDINE KINASE YPDA"/>
    <property type="match status" value="1"/>
</dbReference>